<proteinExistence type="predicted"/>
<name>A0A9Q8PAV8_PASFU</name>
<protein>
    <submittedName>
        <fullName evidence="1">Uncharacterized protein</fullName>
    </submittedName>
</protein>
<evidence type="ECO:0000313" key="2">
    <source>
        <dbReference type="Proteomes" id="UP000756132"/>
    </source>
</evidence>
<dbReference type="Proteomes" id="UP000756132">
    <property type="component" value="Chromosome 6"/>
</dbReference>
<dbReference type="RefSeq" id="XP_047763475.1">
    <property type="nucleotide sequence ID" value="XM_047906393.1"/>
</dbReference>
<reference evidence="1" key="2">
    <citation type="journal article" date="2022" name="Microb. Genom.">
        <title>A chromosome-scale genome assembly of the tomato pathogen Cladosporium fulvum reveals a compartmentalized genome architecture and the presence of a dispensable chromosome.</title>
        <authorList>
            <person name="Zaccaron A.Z."/>
            <person name="Chen L.H."/>
            <person name="Samaras A."/>
            <person name="Stergiopoulos I."/>
        </authorList>
    </citation>
    <scope>NUCLEOTIDE SEQUENCE</scope>
    <source>
        <strain evidence="1">Race5_Kim</strain>
    </source>
</reference>
<dbReference type="KEGG" id="ffu:CLAFUR5_07245"/>
<dbReference type="OrthoDB" id="7042322at2759"/>
<organism evidence="1 2">
    <name type="scientific">Passalora fulva</name>
    <name type="common">Tomato leaf mold</name>
    <name type="synonym">Cladosporium fulvum</name>
    <dbReference type="NCBI Taxonomy" id="5499"/>
    <lineage>
        <taxon>Eukaryota</taxon>
        <taxon>Fungi</taxon>
        <taxon>Dikarya</taxon>
        <taxon>Ascomycota</taxon>
        <taxon>Pezizomycotina</taxon>
        <taxon>Dothideomycetes</taxon>
        <taxon>Dothideomycetidae</taxon>
        <taxon>Mycosphaerellales</taxon>
        <taxon>Mycosphaerellaceae</taxon>
        <taxon>Fulvia</taxon>
    </lineage>
</organism>
<dbReference type="AlphaFoldDB" id="A0A9Q8PAV8"/>
<reference evidence="1" key="1">
    <citation type="submission" date="2021-12" db="EMBL/GenBank/DDBJ databases">
        <authorList>
            <person name="Zaccaron A."/>
            <person name="Stergiopoulos I."/>
        </authorList>
    </citation>
    <scope>NUCLEOTIDE SEQUENCE</scope>
    <source>
        <strain evidence="1">Race5_Kim</strain>
    </source>
</reference>
<accession>A0A9Q8PAV8</accession>
<sequence>MNEIATLSKHGAENASVPGHWDPLVAALSNVYSPQNPDGLVMLGLAESSLMHDEL</sequence>
<evidence type="ECO:0000313" key="1">
    <source>
        <dbReference type="EMBL" id="UJO19109.1"/>
    </source>
</evidence>
<dbReference type="EMBL" id="CP090168">
    <property type="protein sequence ID" value="UJO19109.1"/>
    <property type="molecule type" value="Genomic_DNA"/>
</dbReference>
<gene>
    <name evidence="1" type="ORF">CLAFUR5_07245</name>
</gene>
<dbReference type="GeneID" id="71987123"/>
<keyword evidence="2" id="KW-1185">Reference proteome</keyword>